<dbReference type="EMBL" id="KF900997">
    <property type="protein sequence ID" value="AIF14288.1"/>
    <property type="molecule type" value="Genomic_DNA"/>
</dbReference>
<evidence type="ECO:0000313" key="1">
    <source>
        <dbReference type="EMBL" id="AIF14288.1"/>
    </source>
</evidence>
<name>A0A075HK02_9ARCH</name>
<reference evidence="1" key="1">
    <citation type="journal article" date="2014" name="Genome Biol. Evol.">
        <title>Pangenome evidence for extensive interdomain horizontal transfer affecting lineage core and shell genes in uncultured planktonic thaumarchaeota and euryarchaeota.</title>
        <authorList>
            <person name="Deschamps P."/>
            <person name="Zivanovic Y."/>
            <person name="Moreira D."/>
            <person name="Rodriguez-Valera F."/>
            <person name="Lopez-Garcia P."/>
        </authorList>
    </citation>
    <scope>NUCLEOTIDE SEQUENCE</scope>
</reference>
<sequence length="238" mass="27903">MTDERMTEAELEDKIWAVTEGPITKTNVWRAVGGDKQTCLKKINEMVATSQLKEEETGKNRAVTVTRINSQNKAEFEYMLNFQVNLLKKCREEWSKLKGNKFDYYGEIIHTIPPIVVADRKVSKKLIADYKKNPKKYKIDEVIPIWKIRKSRKKTINAHLDGMAMYHNALLLFISRVNLQRSLGLLTHSEAHRRTLKTQRAIDNHFKKLLNLNPKETDALRQYIWMGKVFRIEPFMII</sequence>
<organism evidence="1">
    <name type="scientific">uncultured marine thaumarchaeote KM3_67_A04</name>
    <dbReference type="NCBI Taxonomy" id="1456230"/>
    <lineage>
        <taxon>Archaea</taxon>
        <taxon>Nitrososphaerota</taxon>
        <taxon>environmental samples</taxon>
    </lineage>
</organism>
<accession>A0A075HK02</accession>
<proteinExistence type="predicted"/>
<protein>
    <submittedName>
        <fullName evidence="1">Uncharacterized protein</fullName>
    </submittedName>
</protein>
<dbReference type="AlphaFoldDB" id="A0A075HK02"/>